<evidence type="ECO:0000313" key="3">
    <source>
        <dbReference type="Proteomes" id="UP000251314"/>
    </source>
</evidence>
<sequence length="92" mass="9923">MHALAKACNHTMAVDSHANTKAAPMSSEREGFAECIILNTTVDLFANAKAVPNIARVRGLCKRHDVEHNGEPPDGYKCQHEGCANVVIVRGL</sequence>
<reference evidence="1" key="2">
    <citation type="submission" date="2021-01" db="EMBL/GenBank/DDBJ databases">
        <title>Phytophthora aleatoria, a newly-described species from Pinus radiata is distinct from Phytophthora cactorum isolates based on comparative genomics.</title>
        <authorList>
            <person name="Mcdougal R."/>
            <person name="Panda P."/>
            <person name="Williams N."/>
            <person name="Studholme D.J."/>
        </authorList>
    </citation>
    <scope>NUCLEOTIDE SEQUENCE</scope>
    <source>
        <strain evidence="1">NZFS 3830</strain>
    </source>
</reference>
<gene>
    <name evidence="1" type="ORF">JG687_00012884</name>
    <name evidence="2" type="ORF">PC110_g22927</name>
</gene>
<comment type="caution">
    <text evidence="2">The sequence shown here is derived from an EMBL/GenBank/DDBJ whole genome shotgun (WGS) entry which is preliminary data.</text>
</comment>
<dbReference type="OrthoDB" id="10269037at2759"/>
<name>A0A329R800_9STRA</name>
<reference evidence="2 3" key="1">
    <citation type="submission" date="2018-01" db="EMBL/GenBank/DDBJ databases">
        <title>Draft genome of the strawberry crown rot pathogen Phytophthora cactorum.</title>
        <authorList>
            <person name="Armitage A.D."/>
            <person name="Lysoe E."/>
            <person name="Nellist C.F."/>
            <person name="Harrison R.J."/>
            <person name="Brurberg M.B."/>
        </authorList>
    </citation>
    <scope>NUCLEOTIDE SEQUENCE [LARGE SCALE GENOMIC DNA]</scope>
    <source>
        <strain evidence="2 3">10300</strain>
    </source>
</reference>
<dbReference type="Proteomes" id="UP000251314">
    <property type="component" value="Unassembled WGS sequence"/>
</dbReference>
<accession>A0A329R800</accession>
<protein>
    <submittedName>
        <fullName evidence="2">Uncharacterized protein</fullName>
    </submittedName>
</protein>
<dbReference type="EMBL" id="MJFZ01002591">
    <property type="protein sequence ID" value="RAW20631.1"/>
    <property type="molecule type" value="Genomic_DNA"/>
</dbReference>
<dbReference type="VEuPathDB" id="FungiDB:PC110_g22927"/>
<organism evidence="2 3">
    <name type="scientific">Phytophthora cactorum</name>
    <dbReference type="NCBI Taxonomy" id="29920"/>
    <lineage>
        <taxon>Eukaryota</taxon>
        <taxon>Sar</taxon>
        <taxon>Stramenopiles</taxon>
        <taxon>Oomycota</taxon>
        <taxon>Peronosporomycetes</taxon>
        <taxon>Peronosporales</taxon>
        <taxon>Peronosporaceae</taxon>
        <taxon>Phytophthora</taxon>
    </lineage>
</organism>
<evidence type="ECO:0000313" key="2">
    <source>
        <dbReference type="EMBL" id="RAW20631.1"/>
    </source>
</evidence>
<dbReference type="Proteomes" id="UP000688947">
    <property type="component" value="Unassembled WGS sequence"/>
</dbReference>
<dbReference type="EMBL" id="JAENGZ010000901">
    <property type="protein sequence ID" value="KAG6952651.1"/>
    <property type="molecule type" value="Genomic_DNA"/>
</dbReference>
<keyword evidence="3" id="KW-1185">Reference proteome</keyword>
<dbReference type="AlphaFoldDB" id="A0A329R800"/>
<proteinExistence type="predicted"/>
<evidence type="ECO:0000313" key="1">
    <source>
        <dbReference type="EMBL" id="KAG6952651.1"/>
    </source>
</evidence>